<sequence>MVVTYFCGLQNEAWKPIAEIVSEANEKDKTLKTGPTIQRLIGLVADRQNPDSYFTQDIYCPKCRSKVFAINSDKKQGLRITKL</sequence>
<gene>
    <name evidence="1" type="ORF">SAMN05421766_103704</name>
</gene>
<keyword evidence="2" id="KW-1185">Reference proteome</keyword>
<evidence type="ECO:0000313" key="2">
    <source>
        <dbReference type="Proteomes" id="UP000185728"/>
    </source>
</evidence>
<protein>
    <submittedName>
        <fullName evidence="1">Uncharacterized protein</fullName>
    </submittedName>
</protein>
<comment type="caution">
    <text evidence="1">The sequence shown here is derived from an EMBL/GenBank/DDBJ whole genome shotgun (WGS) entry which is preliminary data.</text>
</comment>
<evidence type="ECO:0000313" key="1">
    <source>
        <dbReference type="EMBL" id="SIS73546.1"/>
    </source>
</evidence>
<accession>A0ABY1KT29</accession>
<dbReference type="Proteomes" id="UP000185728">
    <property type="component" value="Unassembled WGS sequence"/>
</dbReference>
<reference evidence="1 2" key="1">
    <citation type="submission" date="2017-01" db="EMBL/GenBank/DDBJ databases">
        <authorList>
            <person name="Varghese N."/>
            <person name="Submissions S."/>
        </authorList>
    </citation>
    <scope>NUCLEOTIDE SEQUENCE [LARGE SCALE GENOMIC DNA]</scope>
    <source>
        <strain evidence="1 2">DSM 2061</strain>
    </source>
</reference>
<proteinExistence type="predicted"/>
<name>A0ABY1KT29_9FLAO</name>
<dbReference type="EMBL" id="FTOB01000003">
    <property type="protein sequence ID" value="SIS73546.1"/>
    <property type="molecule type" value="Genomic_DNA"/>
</dbReference>
<organism evidence="1 2">
    <name type="scientific">Zobellia uliginosa</name>
    <dbReference type="NCBI Taxonomy" id="143224"/>
    <lineage>
        <taxon>Bacteria</taxon>
        <taxon>Pseudomonadati</taxon>
        <taxon>Bacteroidota</taxon>
        <taxon>Flavobacteriia</taxon>
        <taxon>Flavobacteriales</taxon>
        <taxon>Flavobacteriaceae</taxon>
        <taxon>Zobellia</taxon>
    </lineage>
</organism>